<evidence type="ECO:0000256" key="6">
    <source>
        <dbReference type="ARBA" id="ARBA00022729"/>
    </source>
</evidence>
<evidence type="ECO:0008006" key="14">
    <source>
        <dbReference type="Google" id="ProtNLM"/>
    </source>
</evidence>
<feature type="compositionally biased region" description="Basic residues" evidence="10">
    <location>
        <begin position="217"/>
        <end position="228"/>
    </location>
</feature>
<dbReference type="GO" id="GO:0005125">
    <property type="term" value="F:cytokine activity"/>
    <property type="evidence" value="ECO:0007669"/>
    <property type="project" value="UniProtKB-KW"/>
</dbReference>
<dbReference type="GO" id="GO:0006955">
    <property type="term" value="P:immune response"/>
    <property type="evidence" value="ECO:0007669"/>
    <property type="project" value="UniProtKB-ARBA"/>
</dbReference>
<evidence type="ECO:0000256" key="5">
    <source>
        <dbReference type="ARBA" id="ARBA00022525"/>
    </source>
</evidence>
<evidence type="ECO:0000256" key="1">
    <source>
        <dbReference type="ARBA" id="ARBA00002718"/>
    </source>
</evidence>
<dbReference type="Gene3D" id="1.20.1250.10">
    <property type="match status" value="1"/>
</dbReference>
<dbReference type="PROSITE" id="PS00252">
    <property type="entry name" value="INTERFERON_A_B_D"/>
    <property type="match status" value="1"/>
</dbReference>
<evidence type="ECO:0000313" key="13">
    <source>
        <dbReference type="Proteomes" id="UP000694556"/>
    </source>
</evidence>
<evidence type="ECO:0000256" key="3">
    <source>
        <dbReference type="ARBA" id="ARBA00011033"/>
    </source>
</evidence>
<keyword evidence="13" id="KW-1185">Reference proteome</keyword>
<accession>A0A8C3CH01</accession>
<comment type="subcellular location">
    <subcellularLocation>
        <location evidence="2">Secreted</location>
    </subcellularLocation>
</comment>
<dbReference type="Pfam" id="PF00143">
    <property type="entry name" value="Interferon"/>
    <property type="match status" value="1"/>
</dbReference>
<evidence type="ECO:0000256" key="4">
    <source>
        <dbReference type="ARBA" id="ARBA00022514"/>
    </source>
</evidence>
<feature type="compositionally biased region" description="Polar residues" evidence="10">
    <location>
        <begin position="230"/>
        <end position="247"/>
    </location>
</feature>
<comment type="similarity">
    <text evidence="3 9">Belongs to the alpha/beta interferon family.</text>
</comment>
<proteinExistence type="inferred from homology"/>
<dbReference type="Ensembl" id="ENSCMMT00000020709.1">
    <property type="protein sequence ID" value="ENSCMMP00000018868.1"/>
    <property type="gene ID" value="ENSCMMG00000011905.1"/>
</dbReference>
<dbReference type="InterPro" id="IPR009079">
    <property type="entry name" value="4_helix_cytokine-like_core"/>
</dbReference>
<keyword evidence="4 9" id="KW-0202">Cytokine</keyword>
<reference evidence="12" key="2">
    <citation type="submission" date="2025-08" db="UniProtKB">
        <authorList>
            <consortium name="Ensembl"/>
        </authorList>
    </citation>
    <scope>IDENTIFICATION</scope>
</reference>
<dbReference type="GO" id="GO:0051607">
    <property type="term" value="P:defense response to virus"/>
    <property type="evidence" value="ECO:0007669"/>
    <property type="project" value="UniProtKB-KW"/>
</dbReference>
<evidence type="ECO:0000256" key="2">
    <source>
        <dbReference type="ARBA" id="ARBA00004613"/>
    </source>
</evidence>
<evidence type="ECO:0000313" key="12">
    <source>
        <dbReference type="Ensembl" id="ENSCMMP00000018868.1"/>
    </source>
</evidence>
<dbReference type="AlphaFoldDB" id="A0A8C3CH01"/>
<evidence type="ECO:0000256" key="11">
    <source>
        <dbReference type="SAM" id="SignalP"/>
    </source>
</evidence>
<dbReference type="SMART" id="SM00076">
    <property type="entry name" value="IFabd"/>
    <property type="match status" value="1"/>
</dbReference>
<keyword evidence="7 9" id="KW-0051">Antiviral defense</keyword>
<evidence type="ECO:0000256" key="7">
    <source>
        <dbReference type="ARBA" id="ARBA00023118"/>
    </source>
</evidence>
<dbReference type="SUPFAM" id="SSF47266">
    <property type="entry name" value="4-helical cytokines"/>
    <property type="match status" value="1"/>
</dbReference>
<dbReference type="PANTHER" id="PTHR11691:SF73">
    <property type="entry name" value="INTERFERON BETA"/>
    <property type="match status" value="1"/>
</dbReference>
<organism evidence="12 13">
    <name type="scientific">Cairina moschata</name>
    <name type="common">Muscovy duck</name>
    <dbReference type="NCBI Taxonomy" id="8855"/>
    <lineage>
        <taxon>Eukaryota</taxon>
        <taxon>Metazoa</taxon>
        <taxon>Chordata</taxon>
        <taxon>Craniata</taxon>
        <taxon>Vertebrata</taxon>
        <taxon>Euteleostomi</taxon>
        <taxon>Archelosauria</taxon>
        <taxon>Archosauria</taxon>
        <taxon>Dinosauria</taxon>
        <taxon>Saurischia</taxon>
        <taxon>Theropoda</taxon>
        <taxon>Coelurosauria</taxon>
        <taxon>Aves</taxon>
        <taxon>Neognathae</taxon>
        <taxon>Galloanserae</taxon>
        <taxon>Anseriformes</taxon>
        <taxon>Anatidae</taxon>
        <taxon>Anatinae</taxon>
        <taxon>Cairina</taxon>
    </lineage>
</organism>
<dbReference type="GO" id="GO:0005126">
    <property type="term" value="F:cytokine receptor binding"/>
    <property type="evidence" value="ECO:0007669"/>
    <property type="project" value="InterPro"/>
</dbReference>
<keyword evidence="6 11" id="KW-0732">Signal</keyword>
<evidence type="ECO:0000256" key="8">
    <source>
        <dbReference type="ARBA" id="ARBA00023157"/>
    </source>
</evidence>
<dbReference type="GO" id="GO:0005615">
    <property type="term" value="C:extracellular space"/>
    <property type="evidence" value="ECO:0007669"/>
    <property type="project" value="UniProtKB-KW"/>
</dbReference>
<feature type="signal peptide" evidence="11">
    <location>
        <begin position="1"/>
        <end position="28"/>
    </location>
</feature>
<dbReference type="InterPro" id="IPR000471">
    <property type="entry name" value="Interferon_alpha/beta/delta"/>
</dbReference>
<dbReference type="Proteomes" id="UP000694556">
    <property type="component" value="Chromosome Z"/>
</dbReference>
<protein>
    <recommendedName>
        <fullName evidence="14">Interferon alpha</fullName>
    </recommendedName>
</protein>
<reference evidence="12" key="3">
    <citation type="submission" date="2025-09" db="UniProtKB">
        <authorList>
            <consortium name="Ensembl"/>
        </authorList>
    </citation>
    <scope>IDENTIFICATION</scope>
</reference>
<evidence type="ECO:0000256" key="10">
    <source>
        <dbReference type="SAM" id="MobiDB-lite"/>
    </source>
</evidence>
<dbReference type="PANTHER" id="PTHR11691">
    <property type="entry name" value="TYPE I INTERFERON"/>
    <property type="match status" value="1"/>
</dbReference>
<reference evidence="12" key="1">
    <citation type="submission" date="2018-09" db="EMBL/GenBank/DDBJ databases">
        <title>Common duck and Muscovy duck high density SNP chip.</title>
        <authorList>
            <person name="Vignal A."/>
            <person name="Thebault N."/>
            <person name="Warren W.C."/>
        </authorList>
    </citation>
    <scope>NUCLEOTIDE SEQUENCE [LARGE SCALE GENOMIC DNA]</scope>
</reference>
<feature type="region of interest" description="Disordered" evidence="10">
    <location>
        <begin position="209"/>
        <end position="247"/>
    </location>
</feature>
<name>A0A8C3CH01_CAIMO</name>
<comment type="function">
    <text evidence="1">Has antiviral activities.</text>
</comment>
<keyword evidence="8" id="KW-1015">Disulfide bond</keyword>
<evidence type="ECO:0000256" key="9">
    <source>
        <dbReference type="RuleBase" id="RU000436"/>
    </source>
</evidence>
<sequence>MPGPSAPPPPAIYSALALLLLLTPPANAFSCSPLHLHDSAFPWHSLQLLRKMAPSPTQPCLHQRALFPFPNILLDTDNTQQAAHTALHLLQHLFDILSSPSIPVHWLDAARHDLLNQLNHYIHHLERCFPDDATRLHRRGPRNLHLSINKYFRSIHHFLQNHNYSPCAWDHVRLEAHTCFQRLDMLIRRMKSQASPSLFGSHLHLTTAPSQRQWTPSKRHQLQHRRGRLSTAQPSSSHKPTASGKQP</sequence>
<feature type="chain" id="PRO_5034467660" description="Interferon alpha" evidence="11">
    <location>
        <begin position="29"/>
        <end position="247"/>
    </location>
</feature>
<keyword evidence="5" id="KW-0964">Secreted</keyword>